<feature type="transmembrane region" description="Helical" evidence="1">
    <location>
        <begin position="166"/>
        <end position="192"/>
    </location>
</feature>
<sequence length="315" mass="35898">ALSIALAAYTYSIIPNFYIFMLAETFWALGISLMSGTNQAFLYASLKSYGEEENLSMIFGRIQTLNLIALSISAPIGSIIAEFISLQFTMTFLAFIYTAAFIFSFSLKEPKLGNNGYQREKYFAIIKSGFKELKSNKILRTLALDWIPINVLIMFLFWTYQVYFEAIHIPILFFGFILIFMNMTNAIFMNVIPKLLKHSKNKKKFLIVINLINGFAYLLLGVTTFIPIGLAIILTIVAFGYTRYLIFMNGINNQIESENRATILSTINMFGSFLRAILYPLIGLLVMWNVFAVFIMTGTLILFLTLFTRSKSEFL</sequence>
<dbReference type="EMBL" id="LAZR01021398">
    <property type="protein sequence ID" value="KKL85464.1"/>
    <property type="molecule type" value="Genomic_DNA"/>
</dbReference>
<name>A0A0F9FGF0_9ZZZZ</name>
<keyword evidence="1" id="KW-1133">Transmembrane helix</keyword>
<accession>A0A0F9FGF0</accession>
<dbReference type="PANTHER" id="PTHR23530">
    <property type="entry name" value="TRANSPORT PROTEIN-RELATED"/>
    <property type="match status" value="1"/>
</dbReference>
<feature type="transmembrane region" description="Helical" evidence="1">
    <location>
        <begin position="261"/>
        <end position="282"/>
    </location>
</feature>
<gene>
    <name evidence="2" type="ORF">LCGC14_1954460</name>
</gene>
<dbReference type="SUPFAM" id="SSF103473">
    <property type="entry name" value="MFS general substrate transporter"/>
    <property type="match status" value="1"/>
</dbReference>
<keyword evidence="1" id="KW-0812">Transmembrane</keyword>
<dbReference type="InterPro" id="IPR053160">
    <property type="entry name" value="MFS_DHA3_Transporter"/>
</dbReference>
<evidence type="ECO:0000256" key="1">
    <source>
        <dbReference type="SAM" id="Phobius"/>
    </source>
</evidence>
<dbReference type="GO" id="GO:0022857">
    <property type="term" value="F:transmembrane transporter activity"/>
    <property type="evidence" value="ECO:0007669"/>
    <property type="project" value="InterPro"/>
</dbReference>
<protein>
    <recommendedName>
        <fullName evidence="3">Major facilitator superfamily (MFS) profile domain-containing protein</fullName>
    </recommendedName>
</protein>
<feature type="non-terminal residue" evidence="2">
    <location>
        <position position="1"/>
    </location>
</feature>
<dbReference type="AlphaFoldDB" id="A0A0F9FGF0"/>
<dbReference type="PANTHER" id="PTHR23530:SF1">
    <property type="entry name" value="PERMEASE, MAJOR FACILITATOR SUPERFAMILY-RELATED"/>
    <property type="match status" value="1"/>
</dbReference>
<evidence type="ECO:0008006" key="3">
    <source>
        <dbReference type="Google" id="ProtNLM"/>
    </source>
</evidence>
<feature type="transmembrane region" description="Helical" evidence="1">
    <location>
        <begin position="86"/>
        <end position="107"/>
    </location>
</feature>
<evidence type="ECO:0000313" key="2">
    <source>
        <dbReference type="EMBL" id="KKL85464.1"/>
    </source>
</evidence>
<proteinExistence type="predicted"/>
<feature type="transmembrane region" description="Helical" evidence="1">
    <location>
        <begin position="138"/>
        <end position="160"/>
    </location>
</feature>
<keyword evidence="1" id="KW-0472">Membrane</keyword>
<reference evidence="2" key="1">
    <citation type="journal article" date="2015" name="Nature">
        <title>Complex archaea that bridge the gap between prokaryotes and eukaryotes.</title>
        <authorList>
            <person name="Spang A."/>
            <person name="Saw J.H."/>
            <person name="Jorgensen S.L."/>
            <person name="Zaremba-Niedzwiedzka K."/>
            <person name="Martijn J."/>
            <person name="Lind A.E."/>
            <person name="van Eijk R."/>
            <person name="Schleper C."/>
            <person name="Guy L."/>
            <person name="Ettema T.J."/>
        </authorList>
    </citation>
    <scope>NUCLEOTIDE SEQUENCE</scope>
</reference>
<dbReference type="InterPro" id="IPR011701">
    <property type="entry name" value="MFS"/>
</dbReference>
<dbReference type="Gene3D" id="1.20.1250.20">
    <property type="entry name" value="MFS general substrate transporter like domains"/>
    <property type="match status" value="1"/>
</dbReference>
<dbReference type="Pfam" id="PF07690">
    <property type="entry name" value="MFS_1"/>
    <property type="match status" value="1"/>
</dbReference>
<comment type="caution">
    <text evidence="2">The sequence shown here is derived from an EMBL/GenBank/DDBJ whole genome shotgun (WGS) entry which is preliminary data.</text>
</comment>
<dbReference type="InterPro" id="IPR036259">
    <property type="entry name" value="MFS_trans_sf"/>
</dbReference>
<feature type="transmembrane region" description="Helical" evidence="1">
    <location>
        <begin position="204"/>
        <end position="222"/>
    </location>
</feature>
<organism evidence="2">
    <name type="scientific">marine sediment metagenome</name>
    <dbReference type="NCBI Taxonomy" id="412755"/>
    <lineage>
        <taxon>unclassified sequences</taxon>
        <taxon>metagenomes</taxon>
        <taxon>ecological metagenomes</taxon>
    </lineage>
</organism>
<feature type="transmembrane region" description="Helical" evidence="1">
    <location>
        <begin position="288"/>
        <end position="307"/>
    </location>
</feature>
<feature type="transmembrane region" description="Helical" evidence="1">
    <location>
        <begin position="228"/>
        <end position="249"/>
    </location>
</feature>